<accession>A0A934RUA4</accession>
<reference evidence="1" key="1">
    <citation type="submission" date="2021-01" db="EMBL/GenBank/DDBJ databases">
        <title>Modified the classification status of verrucomicrobia.</title>
        <authorList>
            <person name="Feng X."/>
        </authorList>
    </citation>
    <scope>NUCLEOTIDE SEQUENCE</scope>
    <source>
        <strain evidence="1">KCTC 13126</strain>
    </source>
</reference>
<proteinExistence type="predicted"/>
<evidence type="ECO:0000313" key="2">
    <source>
        <dbReference type="Proteomes" id="UP000617628"/>
    </source>
</evidence>
<sequence length="61" mass="6918">MEKPIGEDFIHEALDRAHIASSHLQMALGEHEVVQKMPDVREAYEKAVEALEDLYQLIGSK</sequence>
<evidence type="ECO:0000313" key="1">
    <source>
        <dbReference type="EMBL" id="MBK1876992.1"/>
    </source>
</evidence>
<dbReference type="RefSeq" id="WP_200355209.1">
    <property type="nucleotide sequence ID" value="NZ_JAENIL010000014.1"/>
</dbReference>
<keyword evidence="2" id="KW-1185">Reference proteome</keyword>
<dbReference type="Proteomes" id="UP000617628">
    <property type="component" value="Unassembled WGS sequence"/>
</dbReference>
<gene>
    <name evidence="1" type="ORF">JIN87_08940</name>
</gene>
<name>A0A934RUA4_9BACT</name>
<organism evidence="1 2">
    <name type="scientific">Pelagicoccus mobilis</name>
    <dbReference type="NCBI Taxonomy" id="415221"/>
    <lineage>
        <taxon>Bacteria</taxon>
        <taxon>Pseudomonadati</taxon>
        <taxon>Verrucomicrobiota</taxon>
        <taxon>Opitutia</taxon>
        <taxon>Puniceicoccales</taxon>
        <taxon>Pelagicoccaceae</taxon>
        <taxon>Pelagicoccus</taxon>
    </lineage>
</organism>
<dbReference type="AlphaFoldDB" id="A0A934RUA4"/>
<protein>
    <submittedName>
        <fullName evidence="1">Uncharacterized protein</fullName>
    </submittedName>
</protein>
<comment type="caution">
    <text evidence="1">The sequence shown here is derived from an EMBL/GenBank/DDBJ whole genome shotgun (WGS) entry which is preliminary data.</text>
</comment>
<dbReference type="EMBL" id="JAENIL010000014">
    <property type="protein sequence ID" value="MBK1876992.1"/>
    <property type="molecule type" value="Genomic_DNA"/>
</dbReference>